<dbReference type="SUPFAM" id="SSF46785">
    <property type="entry name" value="Winged helix' DNA-binding domain"/>
    <property type="match status" value="1"/>
</dbReference>
<evidence type="ECO:0000313" key="2">
    <source>
        <dbReference type="EMBL" id="CUM72029.1"/>
    </source>
</evidence>
<gene>
    <name evidence="2" type="ORF">ERS852574_00231</name>
</gene>
<evidence type="ECO:0000313" key="3">
    <source>
        <dbReference type="Proteomes" id="UP000095727"/>
    </source>
</evidence>
<proteinExistence type="predicted"/>
<dbReference type="InterPro" id="IPR036388">
    <property type="entry name" value="WH-like_DNA-bd_sf"/>
</dbReference>
<name>A0A173R368_9FIRM</name>
<dbReference type="EMBL" id="CYXR01000002">
    <property type="protein sequence ID" value="CUM72029.1"/>
    <property type="molecule type" value="Genomic_DNA"/>
</dbReference>
<dbReference type="RefSeq" id="WP_023921589.1">
    <property type="nucleotide sequence ID" value="NZ_CP070062.1"/>
</dbReference>
<organism evidence="2 3">
    <name type="scientific">Coprococcus comes</name>
    <dbReference type="NCBI Taxonomy" id="410072"/>
    <lineage>
        <taxon>Bacteria</taxon>
        <taxon>Bacillati</taxon>
        <taxon>Bacillota</taxon>
        <taxon>Clostridia</taxon>
        <taxon>Lachnospirales</taxon>
        <taxon>Lachnospiraceae</taxon>
        <taxon>Coprococcus</taxon>
    </lineage>
</organism>
<dbReference type="GO" id="GO:0003700">
    <property type="term" value="F:DNA-binding transcription factor activity"/>
    <property type="evidence" value="ECO:0007669"/>
    <property type="project" value="InterPro"/>
</dbReference>
<dbReference type="InterPro" id="IPR036390">
    <property type="entry name" value="WH_DNA-bd_sf"/>
</dbReference>
<feature type="domain" description="HTH marR-type" evidence="1">
    <location>
        <begin position="194"/>
        <end position="228"/>
    </location>
</feature>
<sequence length="391" mass="44758">MNYKLELKQIVEFPRCRIYRDFIQTLITTKSIRTTGGSFLFYYLVLCSYANYRTSYRRMEHITYTIGPGEWICTVTDLQEWFRCRFQHQALSILRFFEEQNYITYSLLGKNRLVKFKISDWPKDNTVLEYNYPCKKDTGFFFFPIAKVHELIGIGKCSEMDVILDLWIHAVYNDSSVLGSDSGPIVYYRDNTGNPLTSFNELGERWSLSKASVSRLLKKLEEKEYITLISFTGKHGSVIYLNNYLSVMFNISDVMIDKEEIAMKMQLPIHVPEEITIEDSASVSVSETVTDSQITVTKNDSCVPDSHMKFIVQKVAELLDSQGIPCCHCSKTRYILSPLSACKDIFNTFTLNIICPYGNAAYRFELSVSPGDESAQKMPAVAEPSALKGGE</sequence>
<evidence type="ECO:0000259" key="1">
    <source>
        <dbReference type="Pfam" id="PF12802"/>
    </source>
</evidence>
<dbReference type="AlphaFoldDB" id="A0A173R368"/>
<dbReference type="GeneID" id="92823492"/>
<protein>
    <submittedName>
        <fullName evidence="2">MarR family</fullName>
    </submittedName>
</protein>
<dbReference type="Proteomes" id="UP000095727">
    <property type="component" value="Unassembled WGS sequence"/>
</dbReference>
<dbReference type="InterPro" id="IPR000835">
    <property type="entry name" value="HTH_MarR-typ"/>
</dbReference>
<dbReference type="Gene3D" id="1.10.10.10">
    <property type="entry name" value="Winged helix-like DNA-binding domain superfamily/Winged helix DNA-binding domain"/>
    <property type="match status" value="1"/>
</dbReference>
<dbReference type="Pfam" id="PF12802">
    <property type="entry name" value="MarR_2"/>
    <property type="match status" value="1"/>
</dbReference>
<accession>A0A173R368</accession>
<reference evidence="2 3" key="1">
    <citation type="submission" date="2015-09" db="EMBL/GenBank/DDBJ databases">
        <authorList>
            <consortium name="Pathogen Informatics"/>
        </authorList>
    </citation>
    <scope>NUCLEOTIDE SEQUENCE [LARGE SCALE GENOMIC DNA]</scope>
    <source>
        <strain evidence="2 3">2789STDY5834962</strain>
    </source>
</reference>